<sequence length="368" mass="41517">MPVTLRERDFESFFAAPFEAYGENSLYVSPMKGDLKRFVSATENPLFSSDDEVTYFTALRDGRPIGRITAHVHGASNTQYGWNRGYFGYFDCADDAEAAGLLLKAAEDWGRRRGHTEIMGNFNLTAMQQIGVQTSAFDKAPYTDLIYSPPHIARLLEENGYRPEFPMTTFELDLKTAAAPEIGPKQQAILDNPDFAFAPLTRALVPQRMDDARLILNASFAQNPMFVPVSHEEFHFQARDMKWVMDPRISAVLNYRGEPAACIICIPDLNPFLRKTKSRIGLTTPWHFLMHKFTCKRAVLIFSGVRPDLQGQGVNPVVLRRIVLALKAAGYETLGNTWIGDSNKASLAQKQKSNARLLHRLHLFRKDL</sequence>
<dbReference type="Proteomes" id="UP000558284">
    <property type="component" value="Unassembled WGS sequence"/>
</dbReference>
<dbReference type="GO" id="GO:0016740">
    <property type="term" value="F:transferase activity"/>
    <property type="evidence" value="ECO:0007669"/>
    <property type="project" value="UniProtKB-KW"/>
</dbReference>
<keyword evidence="1" id="KW-0808">Transferase</keyword>
<dbReference type="RefSeq" id="WP_181059001.1">
    <property type="nucleotide sequence ID" value="NZ_JACDTY010000008.1"/>
</dbReference>
<dbReference type="SUPFAM" id="SSF55729">
    <property type="entry name" value="Acyl-CoA N-acyltransferases (Nat)"/>
    <property type="match status" value="1"/>
</dbReference>
<dbReference type="Gene3D" id="3.40.630.30">
    <property type="match status" value="1"/>
</dbReference>
<dbReference type="PANTHER" id="PTHR41368:SF1">
    <property type="entry name" value="PROTEIN YGHO"/>
    <property type="match status" value="1"/>
</dbReference>
<reference evidence="1 2" key="1">
    <citation type="submission" date="2020-07" db="EMBL/GenBank/DDBJ databases">
        <title>Definition of the novel symbiovar canariense within Mesorhizobium novociceri, a new species of genus Mesorhizobium nodulating Cicer canariense in the Caldera de Taburiente National Park (La Palma, Canary Islands).</title>
        <authorList>
            <person name="Leon-Barrios M."/>
            <person name="Perez-Yepez J."/>
            <person name="Flores-Felix J.D."/>
            <person name="Ramirez-Baena M.H."/>
            <person name="Pulido-Suarez L."/>
            <person name="Igual J.M."/>
            <person name="Velazquez E."/>
            <person name="Peix A."/>
        </authorList>
    </citation>
    <scope>NUCLEOTIDE SEQUENCE [LARGE SCALE GENOMIC DNA]</scope>
    <source>
        <strain evidence="1 2">CCANP35</strain>
    </source>
</reference>
<comment type="caution">
    <text evidence="1">The sequence shown here is derived from an EMBL/GenBank/DDBJ whole genome shotgun (WGS) entry which is preliminary data.</text>
</comment>
<protein>
    <submittedName>
        <fullName evidence="1">GNAT family N-acetyltransferase</fullName>
    </submittedName>
</protein>
<gene>
    <name evidence="1" type="ORF">H0241_18030</name>
</gene>
<evidence type="ECO:0000313" key="1">
    <source>
        <dbReference type="EMBL" id="MBA1142150.1"/>
    </source>
</evidence>
<accession>A0A838B9V2</accession>
<name>A0A838B9V2_9HYPH</name>
<dbReference type="AlphaFoldDB" id="A0A838B9V2"/>
<dbReference type="InterPro" id="IPR039968">
    <property type="entry name" value="BcerS-like"/>
</dbReference>
<evidence type="ECO:0000313" key="2">
    <source>
        <dbReference type="Proteomes" id="UP000558284"/>
    </source>
</evidence>
<dbReference type="PANTHER" id="PTHR41368">
    <property type="entry name" value="PROTEIN YGHO"/>
    <property type="match status" value="1"/>
</dbReference>
<organism evidence="1 2">
    <name type="scientific">Mesorhizobium neociceri</name>
    <dbReference type="NCBI Taxonomy" id="1307853"/>
    <lineage>
        <taxon>Bacteria</taxon>
        <taxon>Pseudomonadati</taxon>
        <taxon>Pseudomonadota</taxon>
        <taxon>Alphaproteobacteria</taxon>
        <taxon>Hyphomicrobiales</taxon>
        <taxon>Phyllobacteriaceae</taxon>
        <taxon>Mesorhizobium</taxon>
    </lineage>
</organism>
<dbReference type="InterPro" id="IPR016181">
    <property type="entry name" value="Acyl_CoA_acyltransferase"/>
</dbReference>
<keyword evidence="2" id="KW-1185">Reference proteome</keyword>
<dbReference type="EMBL" id="JACDTY010000008">
    <property type="protein sequence ID" value="MBA1142150.1"/>
    <property type="molecule type" value="Genomic_DNA"/>
</dbReference>
<proteinExistence type="predicted"/>